<name>A0ABR2LHP9_9ASPA</name>
<evidence type="ECO:0000313" key="3">
    <source>
        <dbReference type="EMBL" id="KAK8941587.1"/>
    </source>
</evidence>
<organism evidence="3 4">
    <name type="scientific">Platanthera guangdongensis</name>
    <dbReference type="NCBI Taxonomy" id="2320717"/>
    <lineage>
        <taxon>Eukaryota</taxon>
        <taxon>Viridiplantae</taxon>
        <taxon>Streptophyta</taxon>
        <taxon>Embryophyta</taxon>
        <taxon>Tracheophyta</taxon>
        <taxon>Spermatophyta</taxon>
        <taxon>Magnoliopsida</taxon>
        <taxon>Liliopsida</taxon>
        <taxon>Asparagales</taxon>
        <taxon>Orchidaceae</taxon>
        <taxon>Orchidoideae</taxon>
        <taxon>Orchideae</taxon>
        <taxon>Orchidinae</taxon>
        <taxon>Platanthera</taxon>
    </lineage>
</organism>
<keyword evidence="4" id="KW-1185">Reference proteome</keyword>
<sequence length="137" mass="15211">MAVKKCRWGWILCVLGRRWAGGAWPGLECGGEGRPDSGYTESTNLGASSAAMLQGYIGYFNTGNQASCSRQEPVQPVNDPGQSSSLPPQLRPQYPLSSFLWTQFAWPEEVRTRQRSQLTRRSCWTPGSLSRATQAWI</sequence>
<dbReference type="EMBL" id="JBBWWR010000019">
    <property type="protein sequence ID" value="KAK8941587.1"/>
    <property type="molecule type" value="Genomic_DNA"/>
</dbReference>
<reference evidence="3 4" key="1">
    <citation type="journal article" date="2022" name="Nat. Plants">
        <title>Genomes of leafy and leafless Platanthera orchids illuminate the evolution of mycoheterotrophy.</title>
        <authorList>
            <person name="Li M.H."/>
            <person name="Liu K.W."/>
            <person name="Li Z."/>
            <person name="Lu H.C."/>
            <person name="Ye Q.L."/>
            <person name="Zhang D."/>
            <person name="Wang J.Y."/>
            <person name="Li Y.F."/>
            <person name="Zhong Z.M."/>
            <person name="Liu X."/>
            <person name="Yu X."/>
            <person name="Liu D.K."/>
            <person name="Tu X.D."/>
            <person name="Liu B."/>
            <person name="Hao Y."/>
            <person name="Liao X.Y."/>
            <person name="Jiang Y.T."/>
            <person name="Sun W.H."/>
            <person name="Chen J."/>
            <person name="Chen Y.Q."/>
            <person name="Ai Y."/>
            <person name="Zhai J.W."/>
            <person name="Wu S.S."/>
            <person name="Zhou Z."/>
            <person name="Hsiao Y.Y."/>
            <person name="Wu W.L."/>
            <person name="Chen Y.Y."/>
            <person name="Lin Y.F."/>
            <person name="Hsu J.L."/>
            <person name="Li C.Y."/>
            <person name="Wang Z.W."/>
            <person name="Zhao X."/>
            <person name="Zhong W.Y."/>
            <person name="Ma X.K."/>
            <person name="Ma L."/>
            <person name="Huang J."/>
            <person name="Chen G.Z."/>
            <person name="Huang M.Z."/>
            <person name="Huang L."/>
            <person name="Peng D.H."/>
            <person name="Luo Y.B."/>
            <person name="Zou S.Q."/>
            <person name="Chen S.P."/>
            <person name="Lan S."/>
            <person name="Tsai W.C."/>
            <person name="Van de Peer Y."/>
            <person name="Liu Z.J."/>
        </authorList>
    </citation>
    <scope>NUCLEOTIDE SEQUENCE [LARGE SCALE GENOMIC DNA]</scope>
    <source>
        <strain evidence="3">Lor288</strain>
    </source>
</reference>
<evidence type="ECO:0000256" key="1">
    <source>
        <dbReference type="SAM" id="MobiDB-lite"/>
    </source>
</evidence>
<accession>A0ABR2LHP9</accession>
<feature type="region of interest" description="Disordered" evidence="1">
    <location>
        <begin position="67"/>
        <end position="89"/>
    </location>
</feature>
<proteinExistence type="predicted"/>
<evidence type="ECO:0000313" key="4">
    <source>
        <dbReference type="Proteomes" id="UP001412067"/>
    </source>
</evidence>
<gene>
    <name evidence="3" type="ORF">KSP40_PGU011880</name>
</gene>
<feature type="signal peptide" evidence="2">
    <location>
        <begin position="1"/>
        <end position="23"/>
    </location>
</feature>
<evidence type="ECO:0000256" key="2">
    <source>
        <dbReference type="SAM" id="SignalP"/>
    </source>
</evidence>
<dbReference type="Proteomes" id="UP001412067">
    <property type="component" value="Unassembled WGS sequence"/>
</dbReference>
<comment type="caution">
    <text evidence="3">The sequence shown here is derived from an EMBL/GenBank/DDBJ whole genome shotgun (WGS) entry which is preliminary data.</text>
</comment>
<keyword evidence="2" id="KW-0732">Signal</keyword>
<protein>
    <submittedName>
        <fullName evidence="3">Uncharacterized protein</fullName>
    </submittedName>
</protein>
<feature type="chain" id="PRO_5045640111" evidence="2">
    <location>
        <begin position="24"/>
        <end position="137"/>
    </location>
</feature>